<accession>A0ACB9DWT0</accession>
<reference evidence="2" key="1">
    <citation type="journal article" date="2022" name="Mol. Ecol. Resour.">
        <title>The genomes of chicory, endive, great burdock and yacon provide insights into Asteraceae palaeo-polyploidization history and plant inulin production.</title>
        <authorList>
            <person name="Fan W."/>
            <person name="Wang S."/>
            <person name="Wang H."/>
            <person name="Wang A."/>
            <person name="Jiang F."/>
            <person name="Liu H."/>
            <person name="Zhao H."/>
            <person name="Xu D."/>
            <person name="Zhang Y."/>
        </authorList>
    </citation>
    <scope>NUCLEOTIDE SEQUENCE [LARGE SCALE GENOMIC DNA]</scope>
    <source>
        <strain evidence="2">cv. Punajuju</strain>
    </source>
</reference>
<name>A0ACB9DWT0_CICIN</name>
<sequence length="115" mass="12685">MVDLLGPSMLDSIFIMVWNVLMIRCNKCGRSHPIREKVMSLSNGVDKLGPLKWRRLVRGGKLVALASVVVVILSYLKVYEINYVVTLVSLSPEGVVDVHLNSIATDTLTFESGVV</sequence>
<reference evidence="1 2" key="2">
    <citation type="journal article" date="2022" name="Mol. Ecol. Resour.">
        <title>The genomes of chicory, endive, great burdock and yacon provide insights into Asteraceae paleo-polyploidization history and plant inulin production.</title>
        <authorList>
            <person name="Fan W."/>
            <person name="Wang S."/>
            <person name="Wang H."/>
            <person name="Wang A."/>
            <person name="Jiang F."/>
            <person name="Liu H."/>
            <person name="Zhao H."/>
            <person name="Xu D."/>
            <person name="Zhang Y."/>
        </authorList>
    </citation>
    <scope>NUCLEOTIDE SEQUENCE [LARGE SCALE GENOMIC DNA]</scope>
    <source>
        <strain evidence="2">cv. Punajuju</strain>
        <tissue evidence="1">Leaves</tissue>
    </source>
</reference>
<dbReference type="EMBL" id="CM042012">
    <property type="protein sequence ID" value="KAI3750701.1"/>
    <property type="molecule type" value="Genomic_DNA"/>
</dbReference>
<protein>
    <submittedName>
        <fullName evidence="1">Uncharacterized protein</fullName>
    </submittedName>
</protein>
<dbReference type="Proteomes" id="UP001055811">
    <property type="component" value="Linkage Group LG04"/>
</dbReference>
<evidence type="ECO:0000313" key="2">
    <source>
        <dbReference type="Proteomes" id="UP001055811"/>
    </source>
</evidence>
<evidence type="ECO:0000313" key="1">
    <source>
        <dbReference type="EMBL" id="KAI3750701.1"/>
    </source>
</evidence>
<comment type="caution">
    <text evidence="1">The sequence shown here is derived from an EMBL/GenBank/DDBJ whole genome shotgun (WGS) entry which is preliminary data.</text>
</comment>
<keyword evidence="2" id="KW-1185">Reference proteome</keyword>
<gene>
    <name evidence="1" type="ORF">L2E82_21452</name>
</gene>
<organism evidence="1 2">
    <name type="scientific">Cichorium intybus</name>
    <name type="common">Chicory</name>
    <dbReference type="NCBI Taxonomy" id="13427"/>
    <lineage>
        <taxon>Eukaryota</taxon>
        <taxon>Viridiplantae</taxon>
        <taxon>Streptophyta</taxon>
        <taxon>Embryophyta</taxon>
        <taxon>Tracheophyta</taxon>
        <taxon>Spermatophyta</taxon>
        <taxon>Magnoliopsida</taxon>
        <taxon>eudicotyledons</taxon>
        <taxon>Gunneridae</taxon>
        <taxon>Pentapetalae</taxon>
        <taxon>asterids</taxon>
        <taxon>campanulids</taxon>
        <taxon>Asterales</taxon>
        <taxon>Asteraceae</taxon>
        <taxon>Cichorioideae</taxon>
        <taxon>Cichorieae</taxon>
        <taxon>Cichoriinae</taxon>
        <taxon>Cichorium</taxon>
    </lineage>
</organism>
<proteinExistence type="predicted"/>